<dbReference type="CDD" id="cd09917">
    <property type="entry name" value="F-box_SF"/>
    <property type="match status" value="1"/>
</dbReference>
<evidence type="ECO:0008006" key="3">
    <source>
        <dbReference type="Google" id="ProtNLM"/>
    </source>
</evidence>
<dbReference type="InterPro" id="IPR036047">
    <property type="entry name" value="F-box-like_dom_sf"/>
</dbReference>
<name>A0AAN8F8B0_9EURO</name>
<dbReference type="EMBL" id="JAKLMC020000012">
    <property type="protein sequence ID" value="KAK5953156.1"/>
    <property type="molecule type" value="Genomic_DNA"/>
</dbReference>
<reference evidence="1 2" key="1">
    <citation type="submission" date="2022-12" db="EMBL/GenBank/DDBJ databases">
        <title>Genomic features and morphological characterization of a novel Knufia sp. strain isolated from spacecraft assembly facility.</title>
        <authorList>
            <person name="Teixeira M."/>
            <person name="Chander A.M."/>
            <person name="Stajich J.E."/>
            <person name="Venkateswaran K."/>
        </authorList>
    </citation>
    <scope>NUCLEOTIDE SEQUENCE [LARGE SCALE GENOMIC DNA]</scope>
    <source>
        <strain evidence="1 2">FJI-L2-BK-P2</strain>
    </source>
</reference>
<proteinExistence type="predicted"/>
<evidence type="ECO:0000313" key="2">
    <source>
        <dbReference type="Proteomes" id="UP001316803"/>
    </source>
</evidence>
<sequence length="373" mass="42523">MPKAPTQKQVLEAQRRWVPYHFLGYDYARHQSVIKHAALHRRRAEENMTRYGSTESPLQQHSHLLKLPVELLESICDLFDVTDREDIGTLASLAQTCNRLNAIVTDETRMKMSFRIHAPLQSYVLGDIYDLTPLSHARELAKYTQTYQRYITSQIAPHMELMDTITDPQPSDVPHAGWNSLLWAGELVRAKIMGLQVSASPDTEVMQTLTPLELILLMYTAITFQGCYDLQFDHARDEYIDVAGSGFAYLKALRSAYITGGPQAALNMRNGVKGWFKRFPGLCCPPEEVLKHITIPSAVRWESRLGRMAPESSLRTLIETGMQQWHQAGILEEDSAFRQLGIDQHGATTLRSCLKTWVKEKGPDRLPWNWEET</sequence>
<organism evidence="1 2">
    <name type="scientific">Knufia fluminis</name>
    <dbReference type="NCBI Taxonomy" id="191047"/>
    <lineage>
        <taxon>Eukaryota</taxon>
        <taxon>Fungi</taxon>
        <taxon>Dikarya</taxon>
        <taxon>Ascomycota</taxon>
        <taxon>Pezizomycotina</taxon>
        <taxon>Eurotiomycetes</taxon>
        <taxon>Chaetothyriomycetidae</taxon>
        <taxon>Chaetothyriales</taxon>
        <taxon>Trichomeriaceae</taxon>
        <taxon>Knufia</taxon>
    </lineage>
</organism>
<gene>
    <name evidence="1" type="ORF">OHC33_005724</name>
</gene>
<dbReference type="Proteomes" id="UP001316803">
    <property type="component" value="Unassembled WGS sequence"/>
</dbReference>
<evidence type="ECO:0000313" key="1">
    <source>
        <dbReference type="EMBL" id="KAK5953156.1"/>
    </source>
</evidence>
<accession>A0AAN8F8B0</accession>
<dbReference type="AlphaFoldDB" id="A0AAN8F8B0"/>
<keyword evidence="2" id="KW-1185">Reference proteome</keyword>
<comment type="caution">
    <text evidence="1">The sequence shown here is derived from an EMBL/GenBank/DDBJ whole genome shotgun (WGS) entry which is preliminary data.</text>
</comment>
<protein>
    <recommendedName>
        <fullName evidence="3">F-box domain-containing protein</fullName>
    </recommendedName>
</protein>
<dbReference type="SUPFAM" id="SSF81383">
    <property type="entry name" value="F-box domain"/>
    <property type="match status" value="1"/>
</dbReference>